<protein>
    <submittedName>
        <fullName evidence="2">Uncharacterized protein</fullName>
    </submittedName>
</protein>
<evidence type="ECO:0000313" key="3">
    <source>
        <dbReference type="Proteomes" id="UP001154282"/>
    </source>
</evidence>
<evidence type="ECO:0000313" key="2">
    <source>
        <dbReference type="EMBL" id="CAI0385737.1"/>
    </source>
</evidence>
<feature type="region of interest" description="Disordered" evidence="1">
    <location>
        <begin position="25"/>
        <end position="51"/>
    </location>
</feature>
<feature type="region of interest" description="Disordered" evidence="1">
    <location>
        <begin position="1"/>
        <end position="20"/>
    </location>
</feature>
<proteinExistence type="predicted"/>
<organism evidence="2 3">
    <name type="scientific">Linum tenue</name>
    <dbReference type="NCBI Taxonomy" id="586396"/>
    <lineage>
        <taxon>Eukaryota</taxon>
        <taxon>Viridiplantae</taxon>
        <taxon>Streptophyta</taxon>
        <taxon>Embryophyta</taxon>
        <taxon>Tracheophyta</taxon>
        <taxon>Spermatophyta</taxon>
        <taxon>Magnoliopsida</taxon>
        <taxon>eudicotyledons</taxon>
        <taxon>Gunneridae</taxon>
        <taxon>Pentapetalae</taxon>
        <taxon>rosids</taxon>
        <taxon>fabids</taxon>
        <taxon>Malpighiales</taxon>
        <taxon>Linaceae</taxon>
        <taxon>Linum</taxon>
    </lineage>
</organism>
<accession>A0AAV0HKG3</accession>
<name>A0AAV0HKG3_9ROSI</name>
<gene>
    <name evidence="2" type="ORF">LITE_LOCUS4895</name>
</gene>
<reference evidence="2" key="1">
    <citation type="submission" date="2022-08" db="EMBL/GenBank/DDBJ databases">
        <authorList>
            <person name="Gutierrez-Valencia J."/>
        </authorList>
    </citation>
    <scope>NUCLEOTIDE SEQUENCE</scope>
</reference>
<dbReference type="EMBL" id="CAMGYJ010000002">
    <property type="protein sequence ID" value="CAI0385737.1"/>
    <property type="molecule type" value="Genomic_DNA"/>
</dbReference>
<evidence type="ECO:0000256" key="1">
    <source>
        <dbReference type="SAM" id="MobiDB-lite"/>
    </source>
</evidence>
<sequence>MRCDTEASGGGRGGNSRRRFATLTITAPGSGSELSVPPRKPPEHTMVPLSR</sequence>
<dbReference type="AlphaFoldDB" id="A0AAV0HKG3"/>
<keyword evidence="3" id="KW-1185">Reference proteome</keyword>
<dbReference type="Proteomes" id="UP001154282">
    <property type="component" value="Unassembled WGS sequence"/>
</dbReference>
<comment type="caution">
    <text evidence="2">The sequence shown here is derived from an EMBL/GenBank/DDBJ whole genome shotgun (WGS) entry which is preliminary data.</text>
</comment>